<keyword evidence="8 9" id="KW-0411">Iron-sulfur</keyword>
<dbReference type="PROSITE" id="PS51379">
    <property type="entry name" value="4FE4S_FER_2"/>
    <property type="match status" value="1"/>
</dbReference>
<feature type="domain" description="4Fe-4S ferredoxin-type" evidence="10">
    <location>
        <begin position="62"/>
        <end position="91"/>
    </location>
</feature>
<dbReference type="SUPFAM" id="SSF54862">
    <property type="entry name" value="4Fe-4S ferredoxins"/>
    <property type="match status" value="1"/>
</dbReference>
<dbReference type="InterPro" id="IPR000813">
    <property type="entry name" value="7Fe_ferredoxin"/>
</dbReference>
<keyword evidence="12" id="KW-1185">Reference proteome</keyword>
<evidence type="ECO:0000313" key="11">
    <source>
        <dbReference type="EMBL" id="MFD1703402.1"/>
    </source>
</evidence>
<evidence type="ECO:0000256" key="4">
    <source>
        <dbReference type="ARBA" id="ARBA00022485"/>
    </source>
</evidence>
<evidence type="ECO:0000256" key="7">
    <source>
        <dbReference type="ARBA" id="ARBA00023004"/>
    </source>
</evidence>
<keyword evidence="3 9" id="KW-0813">Transport</keyword>
<protein>
    <recommendedName>
        <fullName evidence="9">Ferredoxin</fullName>
    </recommendedName>
</protein>
<dbReference type="PANTHER" id="PTHR42859">
    <property type="entry name" value="OXIDOREDUCTASE"/>
    <property type="match status" value="1"/>
</dbReference>
<dbReference type="InterPro" id="IPR017896">
    <property type="entry name" value="4Fe4S_Fe-S-bd"/>
</dbReference>
<evidence type="ECO:0000256" key="5">
    <source>
        <dbReference type="ARBA" id="ARBA00022723"/>
    </source>
</evidence>
<dbReference type="InterPro" id="IPR017900">
    <property type="entry name" value="4Fe4S_Fe_S_CS"/>
</dbReference>
<dbReference type="PANTHER" id="PTHR42859:SF2">
    <property type="entry name" value="FERREDOXIN"/>
    <property type="match status" value="1"/>
</dbReference>
<comment type="caution">
    <text evidence="11">The sequence shown here is derived from an EMBL/GenBank/DDBJ whole genome shotgun (WGS) entry which is preliminary data.</text>
</comment>
<comment type="function">
    <text evidence="9">Ferredoxins are iron-sulfur proteins that transfer electrons in a wide variety of metabolic reactions.</text>
</comment>
<proteinExistence type="predicted"/>
<accession>A0ABW4K6K1</accession>
<gene>
    <name evidence="11" type="ORF">ACFSCV_10340</name>
</gene>
<sequence length="133" mass="14390">MSLRDCSPSAASFRGAAPSFPAPLVAFEGFKMTHVVTANCQACRFTDCVTVCPVACFHGDDERLYIDPDVCVDCSACIPACPVGAIKEEFDLSDDEEQWIRINAARAPDLPIIRAKQSPLPTAEARRSELGLN</sequence>
<dbReference type="PROSITE" id="PS00198">
    <property type="entry name" value="4FE4S_FER_1"/>
    <property type="match status" value="1"/>
</dbReference>
<evidence type="ECO:0000256" key="9">
    <source>
        <dbReference type="RuleBase" id="RU365098"/>
    </source>
</evidence>
<keyword evidence="6 9" id="KW-0249">Electron transport</keyword>
<evidence type="ECO:0000256" key="3">
    <source>
        <dbReference type="ARBA" id="ARBA00022448"/>
    </source>
</evidence>
<keyword evidence="7 9" id="KW-0408">Iron</keyword>
<dbReference type="Proteomes" id="UP001597308">
    <property type="component" value="Unassembled WGS sequence"/>
</dbReference>
<evidence type="ECO:0000259" key="10">
    <source>
        <dbReference type="PROSITE" id="PS51379"/>
    </source>
</evidence>
<evidence type="ECO:0000313" key="12">
    <source>
        <dbReference type="Proteomes" id="UP001597308"/>
    </source>
</evidence>
<dbReference type="PRINTS" id="PR00354">
    <property type="entry name" value="7FE8SFRDOXIN"/>
</dbReference>
<dbReference type="RefSeq" id="WP_378799511.1">
    <property type="nucleotide sequence ID" value="NZ_JBHUER010000007.1"/>
</dbReference>
<comment type="cofactor">
    <cofactor evidence="2 9">
        <name>[4Fe-4S] cluster</name>
        <dbReference type="ChEBI" id="CHEBI:49883"/>
    </cofactor>
</comment>
<keyword evidence="4 9" id="KW-0004">4Fe-4S</keyword>
<comment type="cofactor">
    <cofactor evidence="1">
        <name>[3Fe-4S] cluster</name>
        <dbReference type="ChEBI" id="CHEBI:21137"/>
    </cofactor>
</comment>
<dbReference type="Pfam" id="PF00037">
    <property type="entry name" value="Fer4"/>
    <property type="match status" value="1"/>
</dbReference>
<name>A0ABW4K6K1_9HYPH</name>
<evidence type="ECO:0000256" key="2">
    <source>
        <dbReference type="ARBA" id="ARBA00001966"/>
    </source>
</evidence>
<dbReference type="Gene3D" id="3.30.70.20">
    <property type="match status" value="1"/>
</dbReference>
<evidence type="ECO:0000256" key="6">
    <source>
        <dbReference type="ARBA" id="ARBA00022982"/>
    </source>
</evidence>
<evidence type="ECO:0000256" key="8">
    <source>
        <dbReference type="ARBA" id="ARBA00023014"/>
    </source>
</evidence>
<dbReference type="InterPro" id="IPR050294">
    <property type="entry name" value="RnfB_subfamily"/>
</dbReference>
<organism evidence="11 12">
    <name type="scientific">Methylopila henanensis</name>
    <dbReference type="NCBI Taxonomy" id="873516"/>
    <lineage>
        <taxon>Bacteria</taxon>
        <taxon>Pseudomonadati</taxon>
        <taxon>Pseudomonadota</taxon>
        <taxon>Alphaproteobacteria</taxon>
        <taxon>Hyphomicrobiales</taxon>
        <taxon>Methylopilaceae</taxon>
        <taxon>Methylopila</taxon>
    </lineage>
</organism>
<evidence type="ECO:0000256" key="1">
    <source>
        <dbReference type="ARBA" id="ARBA00001927"/>
    </source>
</evidence>
<keyword evidence="5 9" id="KW-0479">Metal-binding</keyword>
<reference evidence="12" key="1">
    <citation type="journal article" date="2019" name="Int. J. Syst. Evol. Microbiol.">
        <title>The Global Catalogue of Microorganisms (GCM) 10K type strain sequencing project: providing services to taxonomists for standard genome sequencing and annotation.</title>
        <authorList>
            <consortium name="The Broad Institute Genomics Platform"/>
            <consortium name="The Broad Institute Genome Sequencing Center for Infectious Disease"/>
            <person name="Wu L."/>
            <person name="Ma J."/>
        </authorList>
    </citation>
    <scope>NUCLEOTIDE SEQUENCE [LARGE SCALE GENOMIC DNA]</scope>
    <source>
        <strain evidence="12">KCTC 23707</strain>
    </source>
</reference>
<dbReference type="EMBL" id="JBHUER010000007">
    <property type="protein sequence ID" value="MFD1703402.1"/>
    <property type="molecule type" value="Genomic_DNA"/>
</dbReference>